<dbReference type="GeneID" id="92877144"/>
<dbReference type="Proteomes" id="UP000006138">
    <property type="component" value="Chromosome"/>
</dbReference>
<name>A0A9R0UC90_AMYMS</name>
<feature type="compositionally biased region" description="Low complexity" evidence="1">
    <location>
        <begin position="1"/>
        <end position="14"/>
    </location>
</feature>
<dbReference type="EMBL" id="CP002896">
    <property type="protein sequence ID" value="AEK45510.1"/>
    <property type="molecule type" value="Genomic_DNA"/>
</dbReference>
<evidence type="ECO:0000256" key="1">
    <source>
        <dbReference type="SAM" id="MobiDB-lite"/>
    </source>
</evidence>
<dbReference type="AlphaFoldDB" id="A0A9R0UC90"/>
<feature type="region of interest" description="Disordered" evidence="1">
    <location>
        <begin position="1"/>
        <end position="29"/>
    </location>
</feature>
<protein>
    <submittedName>
        <fullName evidence="2">Uncharacterized protein</fullName>
    </submittedName>
</protein>
<evidence type="ECO:0000313" key="2">
    <source>
        <dbReference type="EMBL" id="AEK45510.1"/>
    </source>
</evidence>
<evidence type="ECO:0000313" key="3">
    <source>
        <dbReference type="Proteomes" id="UP000006138"/>
    </source>
</evidence>
<proteinExistence type="predicted"/>
<reference evidence="2 3" key="1">
    <citation type="journal article" date="2011" name="J. Bacteriol.">
        <title>Whole genome sequence of the rifamycin B-producing strain Amycolatopsis mediterranei S699.</title>
        <authorList>
            <person name="Verma M."/>
            <person name="Kaur J."/>
            <person name="Kumar M."/>
            <person name="Kumari K."/>
            <person name="Saxena A."/>
            <person name="Anand S."/>
            <person name="Nigam A."/>
            <person name="Ravi V."/>
            <person name="Raghuvanshi S."/>
            <person name="Khurana P."/>
            <person name="Tyagi A.K."/>
            <person name="Khurana J.P."/>
            <person name="Lal R."/>
        </authorList>
    </citation>
    <scope>NUCLEOTIDE SEQUENCE [LARGE SCALE GENOMIC DNA]</scope>
    <source>
        <strain evidence="2 3">S699</strain>
    </source>
</reference>
<dbReference type="RefSeq" id="WP_014467533.1">
    <property type="nucleotide sequence ID" value="NC_017186.1"/>
</dbReference>
<dbReference type="KEGG" id="amn:RAM_35185"/>
<accession>A0A9R0UC90</accession>
<organism evidence="2 3">
    <name type="scientific">Amycolatopsis mediterranei (strain S699)</name>
    <name type="common">Nocardia mediterranei</name>
    <dbReference type="NCBI Taxonomy" id="713604"/>
    <lineage>
        <taxon>Bacteria</taxon>
        <taxon>Bacillati</taxon>
        <taxon>Actinomycetota</taxon>
        <taxon>Actinomycetes</taxon>
        <taxon>Pseudonocardiales</taxon>
        <taxon>Pseudonocardiaceae</taxon>
        <taxon>Amycolatopsis</taxon>
    </lineage>
</organism>
<gene>
    <name evidence="2" type="ordered locus">RAM_35185</name>
</gene>
<sequence>METTTPAERAAGPEARGGRHLETAPEAESVLPREREYLREHIVLGYN</sequence>
<keyword evidence="3" id="KW-1185">Reference proteome</keyword>